<organism evidence="3 4">
    <name type="scientific">Gemmatimonas aurantiaca (strain DSM 14586 / JCM 11422 / NBRC 100505 / T-27)</name>
    <dbReference type="NCBI Taxonomy" id="379066"/>
    <lineage>
        <taxon>Bacteria</taxon>
        <taxon>Pseudomonadati</taxon>
        <taxon>Gemmatimonadota</taxon>
        <taxon>Gemmatimonadia</taxon>
        <taxon>Gemmatimonadales</taxon>
        <taxon>Gemmatimonadaceae</taxon>
        <taxon>Gemmatimonas</taxon>
    </lineage>
</organism>
<evidence type="ECO:0000313" key="4">
    <source>
        <dbReference type="Proteomes" id="UP000002209"/>
    </source>
</evidence>
<dbReference type="HOGENOM" id="CLU_039834_3_0_0"/>
<dbReference type="AlphaFoldDB" id="C1ACP0"/>
<dbReference type="InterPro" id="IPR029058">
    <property type="entry name" value="AB_hydrolase_fold"/>
</dbReference>
<protein>
    <submittedName>
        <fullName evidence="3">Putative exported protein</fullName>
    </submittedName>
</protein>
<dbReference type="Gene3D" id="3.40.50.1820">
    <property type="entry name" value="alpha/beta hydrolase"/>
    <property type="match status" value="1"/>
</dbReference>
<dbReference type="eggNOG" id="COG2819">
    <property type="taxonomic scope" value="Bacteria"/>
</dbReference>
<evidence type="ECO:0000256" key="2">
    <source>
        <dbReference type="ARBA" id="ARBA00022801"/>
    </source>
</evidence>
<keyword evidence="2" id="KW-0378">Hydrolase</keyword>
<dbReference type="KEGG" id="gau:GAU_3225"/>
<dbReference type="Pfam" id="PF00756">
    <property type="entry name" value="Esterase"/>
    <property type="match status" value="1"/>
</dbReference>
<keyword evidence="4" id="KW-1185">Reference proteome</keyword>
<sequence length="291" mass="31501">MGAVVGPVVMADAETWELESAHGVRYRLRVAWPVQPAPPSGYPVIYQLDGDATFATTVESMRTRAHRADATGVMPAIVVGVSYADDGAEHTAVSADDRRRHRQMLRAEDFTPALGASRFRTFLASVVQPAIASAFPVNAARSTLIGHSLGGLFVLDTLLEALGRGTSPEGAPPYQAYVAISPSIWRGGDTLWQAVAALSTSRPVLHPQVLITVGEYEQALAPWQHGQNNADDILERRRARRMVDQAREFTDRLNEVAPALDARCRVFAGEDHASVVLPSMSEALRLVGTVR</sequence>
<comment type="similarity">
    <text evidence="1">Belongs to the esterase D family.</text>
</comment>
<evidence type="ECO:0000256" key="1">
    <source>
        <dbReference type="ARBA" id="ARBA00005622"/>
    </source>
</evidence>
<dbReference type="PANTHER" id="PTHR40841:SF2">
    <property type="entry name" value="SIDEROPHORE-DEGRADING ESTERASE (EUROFUNG)"/>
    <property type="match status" value="1"/>
</dbReference>
<dbReference type="EMBL" id="AP009153">
    <property type="protein sequence ID" value="BAH40267.1"/>
    <property type="molecule type" value="Genomic_DNA"/>
</dbReference>
<reference evidence="4" key="1">
    <citation type="submission" date="2006-03" db="EMBL/GenBank/DDBJ databases">
        <title>Complete genome sequence of Gemmatimonas aurantiaca T-27 that represents a novel phylum Gemmatimonadetes.</title>
        <authorList>
            <person name="Takasaki K."/>
            <person name="Ichikawa N."/>
            <person name="Miura H."/>
            <person name="Matsushita S."/>
            <person name="Watanabe Y."/>
            <person name="Oguchi A."/>
            <person name="Ankai A."/>
            <person name="Yashiro I."/>
            <person name="Takahashi M."/>
            <person name="Terui Y."/>
            <person name="Fukui S."/>
            <person name="Yokoyama H."/>
            <person name="Tanikawa S."/>
            <person name="Hanada S."/>
            <person name="Kamagata Y."/>
            <person name="Fujita N."/>
        </authorList>
    </citation>
    <scope>NUCLEOTIDE SEQUENCE [LARGE SCALE GENOMIC DNA]</scope>
    <source>
        <strain evidence="4">T-27 / DSM 14586 / JCM 11422 / NBRC 100505</strain>
    </source>
</reference>
<accession>C1ACP0</accession>
<dbReference type="Proteomes" id="UP000002209">
    <property type="component" value="Chromosome"/>
</dbReference>
<proteinExistence type="inferred from homology"/>
<dbReference type="InterPro" id="IPR000801">
    <property type="entry name" value="Esterase-like"/>
</dbReference>
<dbReference type="PANTHER" id="PTHR40841">
    <property type="entry name" value="SIDEROPHORE TRIACETYLFUSARININE C ESTERASE"/>
    <property type="match status" value="1"/>
</dbReference>
<dbReference type="STRING" id="379066.GAU_3225"/>
<dbReference type="GO" id="GO:0016788">
    <property type="term" value="F:hydrolase activity, acting on ester bonds"/>
    <property type="evidence" value="ECO:0007669"/>
    <property type="project" value="TreeGrafter"/>
</dbReference>
<dbReference type="InterPro" id="IPR052558">
    <property type="entry name" value="Siderophore_Hydrolase_D"/>
</dbReference>
<evidence type="ECO:0000313" key="3">
    <source>
        <dbReference type="EMBL" id="BAH40267.1"/>
    </source>
</evidence>
<dbReference type="SUPFAM" id="SSF53474">
    <property type="entry name" value="alpha/beta-Hydrolases"/>
    <property type="match status" value="1"/>
</dbReference>
<name>C1ACP0_GEMAT</name>
<dbReference type="ESTHER" id="gemat-c1acp0">
    <property type="family name" value="A85-IroE-IroD-Fes-Yiel"/>
</dbReference>
<gene>
    <name evidence="3" type="ordered locus">GAU_3225</name>
</gene>